<evidence type="ECO:0000313" key="1">
    <source>
        <dbReference type="EMBL" id="KKR78060.1"/>
    </source>
</evidence>
<dbReference type="STRING" id="1618408.UU23_C0004G0042"/>
<proteinExistence type="predicted"/>
<accession>A0A0G0W145</accession>
<gene>
    <name evidence="1" type="ORF">UU23_C0004G0042</name>
</gene>
<name>A0A0G0W145_9BACT</name>
<comment type="caution">
    <text evidence="1">The sequence shown here is derived from an EMBL/GenBank/DDBJ whole genome shotgun (WGS) entry which is preliminary data.</text>
</comment>
<sequence length="119" mass="13657">MLESRPATLFEGWSRYVRPNCFRTAVETRVWDLNSKDVWEIVPDEHSQVDFKVSQGSSFSFQDKLLALLGSKPNDKIKLAVKPDEKGNTIITIVGVQLKVNRMPDEQSDPIKPMDIDHW</sequence>
<organism evidence="1 2">
    <name type="scientific">Candidatus Curtissbacteria bacterium GW2011_GWA1_40_9</name>
    <dbReference type="NCBI Taxonomy" id="1618408"/>
    <lineage>
        <taxon>Bacteria</taxon>
        <taxon>Candidatus Curtissiibacteriota</taxon>
    </lineage>
</organism>
<reference evidence="1 2" key="1">
    <citation type="journal article" date="2015" name="Nature">
        <title>rRNA introns, odd ribosomes, and small enigmatic genomes across a large radiation of phyla.</title>
        <authorList>
            <person name="Brown C.T."/>
            <person name="Hug L.A."/>
            <person name="Thomas B.C."/>
            <person name="Sharon I."/>
            <person name="Castelle C.J."/>
            <person name="Singh A."/>
            <person name="Wilkins M.J."/>
            <person name="Williams K.H."/>
            <person name="Banfield J.F."/>
        </authorList>
    </citation>
    <scope>NUCLEOTIDE SEQUENCE [LARGE SCALE GENOMIC DNA]</scope>
</reference>
<evidence type="ECO:0000313" key="2">
    <source>
        <dbReference type="Proteomes" id="UP000034292"/>
    </source>
</evidence>
<protein>
    <submittedName>
        <fullName evidence="1">Uncharacterized protein</fullName>
    </submittedName>
</protein>
<dbReference type="Proteomes" id="UP000034292">
    <property type="component" value="Unassembled WGS sequence"/>
</dbReference>
<dbReference type="AlphaFoldDB" id="A0A0G0W145"/>
<dbReference type="EMBL" id="LBZV01000004">
    <property type="protein sequence ID" value="KKR78060.1"/>
    <property type="molecule type" value="Genomic_DNA"/>
</dbReference>